<dbReference type="Proteomes" id="UP000092508">
    <property type="component" value="Unassembled WGS sequence"/>
</dbReference>
<accession>A0A1B8QAJ1</accession>
<sequence length="192" mass="22010">MSDAELATVQTKDDPTVDAFINQIFSDTRIKLAKNDPVVMLYIAIHQMIKKEIAEYQDTMFTINTNFVDKTQSQLDYANEYFVGNIGVLENSLDEKTSKLLAQLDDKHKELNFILTKIQGEYDKQLDERFEKHFKAISNEQAQTIKKLQLMADDNLKRQIKNATSKQRDIMIGVGGFIVGLLICLLLTFILK</sequence>
<evidence type="ECO:0000313" key="3">
    <source>
        <dbReference type="Proteomes" id="UP000092508"/>
    </source>
</evidence>
<evidence type="ECO:0000313" key="2">
    <source>
        <dbReference type="EMBL" id="OBX76255.1"/>
    </source>
</evidence>
<comment type="caution">
    <text evidence="2">The sequence shown here is derived from an EMBL/GenBank/DDBJ whole genome shotgun (WGS) entry which is preliminary data.</text>
</comment>
<protein>
    <submittedName>
        <fullName evidence="2">Uncharacterized protein</fullName>
    </submittedName>
</protein>
<dbReference type="AlphaFoldDB" id="A0A1B8QAJ1"/>
<gene>
    <name evidence="2" type="ORF">A9308_08960</name>
</gene>
<dbReference type="STRING" id="34059.A9308_08960"/>
<name>A0A1B8QAJ1_9GAMM</name>
<feature type="transmembrane region" description="Helical" evidence="1">
    <location>
        <begin position="170"/>
        <end position="191"/>
    </location>
</feature>
<dbReference type="EMBL" id="LZMZ01000032">
    <property type="protein sequence ID" value="OBX76255.1"/>
    <property type="molecule type" value="Genomic_DNA"/>
</dbReference>
<keyword evidence="1" id="KW-1133">Transmembrane helix</keyword>
<evidence type="ECO:0000256" key="1">
    <source>
        <dbReference type="SAM" id="Phobius"/>
    </source>
</evidence>
<organism evidence="2 3">
    <name type="scientific">Faucicola atlantae</name>
    <dbReference type="NCBI Taxonomy" id="34059"/>
    <lineage>
        <taxon>Bacteria</taxon>
        <taxon>Pseudomonadati</taxon>
        <taxon>Pseudomonadota</taxon>
        <taxon>Gammaproteobacteria</taxon>
        <taxon>Moraxellales</taxon>
        <taxon>Moraxellaceae</taxon>
        <taxon>Faucicola</taxon>
    </lineage>
</organism>
<dbReference type="RefSeq" id="WP_067237848.1">
    <property type="nucleotide sequence ID" value="NZ_LZMZ01000032.1"/>
</dbReference>
<keyword evidence="1" id="KW-0472">Membrane</keyword>
<keyword evidence="1" id="KW-0812">Transmembrane</keyword>
<proteinExistence type="predicted"/>
<reference evidence="2 3" key="1">
    <citation type="submission" date="2016-06" db="EMBL/GenBank/DDBJ databases">
        <title>Draft genome of Moraxella atlantae CCUG 66109.</title>
        <authorList>
            <person name="Salva-Serra F."/>
            <person name="Engstrom-Jakobsson H."/>
            <person name="Thorell K."/>
            <person name="Gonzales-Siles L."/>
            <person name="Karlsson R."/>
            <person name="Boulund F."/>
            <person name="Engstrand L."/>
            <person name="Kristiansson E."/>
            <person name="Moore E."/>
        </authorList>
    </citation>
    <scope>NUCLEOTIDE SEQUENCE [LARGE SCALE GENOMIC DNA]</scope>
    <source>
        <strain evidence="2 3">CCUG 66109</strain>
    </source>
</reference>